<keyword evidence="4" id="KW-0436">Ligase</keyword>
<dbReference type="Proteomes" id="UP000014243">
    <property type="component" value="Unassembled WGS sequence"/>
</dbReference>
<evidence type="ECO:0000313" key="5">
    <source>
        <dbReference type="Proteomes" id="UP000014243"/>
    </source>
</evidence>
<dbReference type="Pfam" id="PF22421">
    <property type="entry name" value="SYY_C-terminal"/>
    <property type="match status" value="1"/>
</dbReference>
<dbReference type="InterPro" id="IPR036986">
    <property type="entry name" value="S4_RNA-bd_sf"/>
</dbReference>
<evidence type="ECO:0000256" key="2">
    <source>
        <dbReference type="SAM" id="MobiDB-lite"/>
    </source>
</evidence>
<dbReference type="InterPro" id="IPR054608">
    <property type="entry name" value="SYY-like_C"/>
</dbReference>
<proteinExistence type="predicted"/>
<dbReference type="Gene3D" id="3.10.290.10">
    <property type="entry name" value="RNA-binding S4 domain"/>
    <property type="match status" value="1"/>
</dbReference>
<dbReference type="PATRIC" id="fig|1256206.3.peg.2466"/>
<dbReference type="EMBL" id="ANKC01001142">
    <property type="protein sequence ID" value="EPC70948.1"/>
    <property type="molecule type" value="Genomic_DNA"/>
</dbReference>
<gene>
    <name evidence="4" type="ORF">Lpp126_16094</name>
</gene>
<dbReference type="SUPFAM" id="SSF55174">
    <property type="entry name" value="Alpha-L RNA-binding motif"/>
    <property type="match status" value="1"/>
</dbReference>
<evidence type="ECO:0000313" key="4">
    <source>
        <dbReference type="EMBL" id="EPC70948.1"/>
    </source>
</evidence>
<sequence>MTWLVDTTKIRTKPPSSPRRHSNGAITINGTRQRELDFEVDPSTHFDGQYVIVRRGKKRYFLVDIKAAK</sequence>
<feature type="domain" description="Tyrosine--tRNA ligase SYY-like C-terminal" evidence="3">
    <location>
        <begin position="3"/>
        <end position="63"/>
    </location>
</feature>
<name>S2RUB8_LACPA</name>
<evidence type="ECO:0000256" key="1">
    <source>
        <dbReference type="PROSITE-ProRule" id="PRU00182"/>
    </source>
</evidence>
<comment type="caution">
    <text evidence="4">The sequence shown here is derived from an EMBL/GenBank/DDBJ whole genome shotgun (WGS) entry which is preliminary data.</text>
</comment>
<dbReference type="PROSITE" id="PS50889">
    <property type="entry name" value="S4"/>
    <property type="match status" value="1"/>
</dbReference>
<dbReference type="AlphaFoldDB" id="S2RUB8"/>
<accession>S2RUB8</accession>
<organism evidence="4 5">
    <name type="scientific">Lacticaseibacillus paracasei subsp. paracasei Lpp126</name>
    <dbReference type="NCBI Taxonomy" id="1256206"/>
    <lineage>
        <taxon>Bacteria</taxon>
        <taxon>Bacillati</taxon>
        <taxon>Bacillota</taxon>
        <taxon>Bacilli</taxon>
        <taxon>Lactobacillales</taxon>
        <taxon>Lactobacillaceae</taxon>
        <taxon>Lacticaseibacillus</taxon>
    </lineage>
</organism>
<dbReference type="GO" id="GO:0004831">
    <property type="term" value="F:tyrosine-tRNA ligase activity"/>
    <property type="evidence" value="ECO:0007669"/>
    <property type="project" value="UniProtKB-EC"/>
</dbReference>
<evidence type="ECO:0000259" key="3">
    <source>
        <dbReference type="Pfam" id="PF22421"/>
    </source>
</evidence>
<reference evidence="4 5" key="1">
    <citation type="journal article" date="2013" name="PLoS ONE">
        <title>Lactobacillus paracasei comparative genomics: towards species pan-genome definition and exploitation of diversity.</title>
        <authorList>
            <person name="Smokvina T."/>
            <person name="Wels M."/>
            <person name="Polka J."/>
            <person name="Chervaux C."/>
            <person name="Brisse S."/>
            <person name="Boekhorst J."/>
            <person name="van Hylckama Vlieg J.E."/>
            <person name="Siezen R.J."/>
        </authorList>
    </citation>
    <scope>NUCLEOTIDE SEQUENCE [LARGE SCALE GENOMIC DNA]</scope>
    <source>
        <strain evidence="4 5">Lpp126</strain>
    </source>
</reference>
<keyword evidence="1" id="KW-0694">RNA-binding</keyword>
<protein>
    <submittedName>
        <fullName evidence="4">Tyrosyl-tRNA ligase</fullName>
        <ecNumber evidence="4">6.1.1.1</ecNumber>
    </submittedName>
</protein>
<dbReference type="EC" id="6.1.1.1" evidence="4"/>
<dbReference type="GO" id="GO:0003723">
    <property type="term" value="F:RNA binding"/>
    <property type="evidence" value="ECO:0007669"/>
    <property type="project" value="UniProtKB-KW"/>
</dbReference>
<feature type="region of interest" description="Disordered" evidence="2">
    <location>
        <begin position="1"/>
        <end position="25"/>
    </location>
</feature>